<evidence type="ECO:0000313" key="3">
    <source>
        <dbReference type="Proteomes" id="UP000234331"/>
    </source>
</evidence>
<name>A0A2I2KN82_9ACTN</name>
<reference evidence="2 3" key="1">
    <citation type="submission" date="2017-06" db="EMBL/GenBank/DDBJ databases">
        <authorList>
            <person name="Kim H.J."/>
            <person name="Triplett B.A."/>
        </authorList>
    </citation>
    <scope>NUCLEOTIDE SEQUENCE [LARGE SCALE GENOMIC DNA]</scope>
    <source>
        <strain evidence="2">FRACA_ARgP5</strain>
    </source>
</reference>
<keyword evidence="1" id="KW-0812">Transmembrane</keyword>
<gene>
    <name evidence="2" type="ORF">FRACA_1700012</name>
</gene>
<dbReference type="AlphaFoldDB" id="A0A2I2KN82"/>
<dbReference type="EMBL" id="FZMO01000080">
    <property type="protein sequence ID" value="SNQ47120.1"/>
    <property type="molecule type" value="Genomic_DNA"/>
</dbReference>
<proteinExistence type="predicted"/>
<dbReference type="Proteomes" id="UP000234331">
    <property type="component" value="Unassembled WGS sequence"/>
</dbReference>
<evidence type="ECO:0000256" key="1">
    <source>
        <dbReference type="SAM" id="Phobius"/>
    </source>
</evidence>
<feature type="transmembrane region" description="Helical" evidence="1">
    <location>
        <begin position="46"/>
        <end position="65"/>
    </location>
</feature>
<keyword evidence="3" id="KW-1185">Reference proteome</keyword>
<protein>
    <submittedName>
        <fullName evidence="2">Uncharacterized protein</fullName>
    </submittedName>
</protein>
<accession>A0A2I2KN82</accession>
<organism evidence="2 3">
    <name type="scientific">Frankia canadensis</name>
    <dbReference type="NCBI Taxonomy" id="1836972"/>
    <lineage>
        <taxon>Bacteria</taxon>
        <taxon>Bacillati</taxon>
        <taxon>Actinomycetota</taxon>
        <taxon>Actinomycetes</taxon>
        <taxon>Frankiales</taxon>
        <taxon>Frankiaceae</taxon>
        <taxon>Frankia</taxon>
    </lineage>
</organism>
<dbReference type="RefSeq" id="WP_101831023.1">
    <property type="nucleotide sequence ID" value="NZ_FZMO01000080.1"/>
</dbReference>
<sequence>MITDDELAAGLRGRAAAITVQPPEDLWAGVRARVPGERRRRFARRAVPAVTLAVVAASIATGLTLTSASQDAVVTPAVIRPSPPAERLHPITFTPAESSRLDLECAQSAEGPADPARVRPLGLTVWAAVRDRYGATVIFTNGLGFSDCDVPADTSGRLKIDDAYTFSFSAPSERSTGLGDGSTSDLQFVDRGSHEIGGAVPVSPDRDLDTVRTDHVAAGVVSARVARLTVTSPSGEVTEVPIQNGRFVLRSVQIDGAEPGPKPGDEGFGQFRREDQALMARWRQEHLPLILAYDRDGKVLAREQGG</sequence>
<keyword evidence="1" id="KW-0472">Membrane</keyword>
<keyword evidence="1" id="KW-1133">Transmembrane helix</keyword>
<evidence type="ECO:0000313" key="2">
    <source>
        <dbReference type="EMBL" id="SNQ47120.1"/>
    </source>
</evidence>
<dbReference type="OrthoDB" id="3212068at2"/>